<evidence type="ECO:0000256" key="2">
    <source>
        <dbReference type="SAM" id="SignalP"/>
    </source>
</evidence>
<keyword evidence="1" id="KW-0175">Coiled coil</keyword>
<evidence type="ECO:0000313" key="3">
    <source>
        <dbReference type="EMBL" id="WNC14675.1"/>
    </source>
</evidence>
<reference evidence="3 4" key="1">
    <citation type="submission" date="2023-09" db="EMBL/GenBank/DDBJ databases">
        <title>Complete Genome and Methylome dissection of Bacillus brevis NEB573 original source of BbsI restriction endonuclease.</title>
        <authorList>
            <person name="Fomenkov A."/>
            <person name="Roberts R.D."/>
        </authorList>
    </citation>
    <scope>NUCLEOTIDE SEQUENCE [LARGE SCALE GENOMIC DNA]</scope>
    <source>
        <strain evidence="3 4">NEB573</strain>
    </source>
</reference>
<dbReference type="Proteomes" id="UP001256827">
    <property type="component" value="Chromosome"/>
</dbReference>
<accession>A0ABY9T3J0</accession>
<feature type="coiled-coil region" evidence="1">
    <location>
        <begin position="65"/>
        <end position="99"/>
    </location>
</feature>
<feature type="signal peptide" evidence="2">
    <location>
        <begin position="1"/>
        <end position="23"/>
    </location>
</feature>
<dbReference type="EMBL" id="CP134050">
    <property type="protein sequence ID" value="WNC14675.1"/>
    <property type="molecule type" value="Genomic_DNA"/>
</dbReference>
<keyword evidence="4" id="KW-1185">Reference proteome</keyword>
<dbReference type="RefSeq" id="WP_310767162.1">
    <property type="nucleotide sequence ID" value="NZ_CP134050.1"/>
</dbReference>
<proteinExistence type="predicted"/>
<organism evidence="3 4">
    <name type="scientific">Brevibacillus brevis</name>
    <name type="common">Bacillus brevis</name>
    <dbReference type="NCBI Taxonomy" id="1393"/>
    <lineage>
        <taxon>Bacteria</taxon>
        <taxon>Bacillati</taxon>
        <taxon>Bacillota</taxon>
        <taxon>Bacilli</taxon>
        <taxon>Bacillales</taxon>
        <taxon>Paenibacillaceae</taxon>
        <taxon>Brevibacillus</taxon>
    </lineage>
</organism>
<protein>
    <submittedName>
        <fullName evidence="3">Uncharacterized protein</fullName>
    </submittedName>
</protein>
<gene>
    <name evidence="3" type="ORF">RGB73_29115</name>
</gene>
<keyword evidence="2" id="KW-0732">Signal</keyword>
<evidence type="ECO:0000313" key="4">
    <source>
        <dbReference type="Proteomes" id="UP001256827"/>
    </source>
</evidence>
<sequence>MKKKIAMAAMALAVSAMAGSAFAADETAKSTKTIAAIELVDANAVPAKLIQIVQQGGTTPFPDLKQLANEKGISVEELIKQLEKEGKIKIATAEELQQADGTLAPADTTPVAKVIDLEQMAKEKGISVEELKAHLQARFKALLDPAGNLSQAIKVTPAIPAQK</sequence>
<evidence type="ECO:0000256" key="1">
    <source>
        <dbReference type="SAM" id="Coils"/>
    </source>
</evidence>
<name>A0ABY9T3J0_BREBE</name>
<feature type="chain" id="PRO_5046016431" evidence="2">
    <location>
        <begin position="24"/>
        <end position="163"/>
    </location>
</feature>